<dbReference type="EMBL" id="NAJN01000010">
    <property type="protein sequence ID" value="TKA81961.1"/>
    <property type="molecule type" value="Genomic_DNA"/>
</dbReference>
<evidence type="ECO:0000313" key="3">
    <source>
        <dbReference type="Proteomes" id="UP000308768"/>
    </source>
</evidence>
<gene>
    <name evidence="2" type="ORF">B0A49_02538</name>
</gene>
<evidence type="ECO:0000313" key="2">
    <source>
        <dbReference type="EMBL" id="TKA81961.1"/>
    </source>
</evidence>
<keyword evidence="3" id="KW-1185">Reference proteome</keyword>
<feature type="region of interest" description="Disordered" evidence="1">
    <location>
        <begin position="1"/>
        <end position="41"/>
    </location>
</feature>
<comment type="caution">
    <text evidence="2">The sequence shown here is derived from an EMBL/GenBank/DDBJ whole genome shotgun (WGS) entry which is preliminary data.</text>
</comment>
<dbReference type="Proteomes" id="UP000308768">
    <property type="component" value="Unassembled WGS sequence"/>
</dbReference>
<dbReference type="AlphaFoldDB" id="A0A4U0XYZ7"/>
<accession>A0A4U0XYZ7</accession>
<proteinExistence type="predicted"/>
<sequence length="281" mass="31409">MGESLPPLNHALLPAKQTTLPPTPPDGDADETSPDRQPSICSSQTCAHSLSGVVAHNARLREALILSDEHVHALRASTNFYTNVVERYKRALELDCEAWHECNDELKARNARLRQRFFDERDKAEVMLRTLDAQQAWMKTTTNSGLKILLEKFCWGRHAVKHAFIGYASVGTYGGREPNAGQTFSKMKAVMKTIIEHEDYCIHCWVKHPESYEKFQLDWDEVGIEFGVAGIGIVEYGIVEFGIVEVGIMEVGIIEVGVTEVGVMDIPVSESLKRGSKYCSN</sequence>
<protein>
    <submittedName>
        <fullName evidence="2">Uncharacterized protein</fullName>
    </submittedName>
</protein>
<evidence type="ECO:0000256" key="1">
    <source>
        <dbReference type="SAM" id="MobiDB-lite"/>
    </source>
</evidence>
<organism evidence="2 3">
    <name type="scientific">Cryomyces minteri</name>
    <dbReference type="NCBI Taxonomy" id="331657"/>
    <lineage>
        <taxon>Eukaryota</taxon>
        <taxon>Fungi</taxon>
        <taxon>Dikarya</taxon>
        <taxon>Ascomycota</taxon>
        <taxon>Pezizomycotina</taxon>
        <taxon>Dothideomycetes</taxon>
        <taxon>Dothideomycetes incertae sedis</taxon>
        <taxon>Cryomyces</taxon>
    </lineage>
</organism>
<reference evidence="2 3" key="1">
    <citation type="submission" date="2017-03" db="EMBL/GenBank/DDBJ databases">
        <title>Genomes of endolithic fungi from Antarctica.</title>
        <authorList>
            <person name="Coleine C."/>
            <person name="Masonjones S."/>
            <person name="Stajich J.E."/>
        </authorList>
    </citation>
    <scope>NUCLEOTIDE SEQUENCE [LARGE SCALE GENOMIC DNA]</scope>
    <source>
        <strain evidence="2 3">CCFEE 5187</strain>
    </source>
</reference>
<name>A0A4U0XYZ7_9PEZI</name>